<organism evidence="3 4">
    <name type="scientific">Sphingomicrobium lutaoense</name>
    <dbReference type="NCBI Taxonomy" id="515949"/>
    <lineage>
        <taxon>Bacteria</taxon>
        <taxon>Pseudomonadati</taxon>
        <taxon>Pseudomonadota</taxon>
        <taxon>Alphaproteobacteria</taxon>
        <taxon>Sphingomonadales</taxon>
        <taxon>Sphingomonadaceae</taxon>
        <taxon>Sphingomicrobium</taxon>
    </lineage>
</organism>
<gene>
    <name evidence="3" type="ORF">FHS50_000327</name>
</gene>
<feature type="region of interest" description="Disordered" evidence="1">
    <location>
        <begin position="25"/>
        <end position="84"/>
    </location>
</feature>
<dbReference type="RefSeq" id="WP_183932639.1">
    <property type="nucleotide sequence ID" value="NZ_JACICF010000001.1"/>
</dbReference>
<dbReference type="EMBL" id="JACICF010000001">
    <property type="protein sequence ID" value="MBB3763304.1"/>
    <property type="molecule type" value="Genomic_DNA"/>
</dbReference>
<reference evidence="3 4" key="1">
    <citation type="submission" date="2020-08" db="EMBL/GenBank/DDBJ databases">
        <title>Genomic Encyclopedia of Type Strains, Phase IV (KMG-IV): sequencing the most valuable type-strain genomes for metagenomic binning, comparative biology and taxonomic classification.</title>
        <authorList>
            <person name="Goeker M."/>
        </authorList>
    </citation>
    <scope>NUCLEOTIDE SEQUENCE [LARGE SCALE GENOMIC DNA]</scope>
    <source>
        <strain evidence="3 4">DSM 24194</strain>
    </source>
</reference>
<dbReference type="AlphaFoldDB" id="A0A839Z3X9"/>
<keyword evidence="4" id="KW-1185">Reference proteome</keyword>
<evidence type="ECO:0000256" key="1">
    <source>
        <dbReference type="SAM" id="MobiDB-lite"/>
    </source>
</evidence>
<feature type="chain" id="PRO_5032710791" evidence="2">
    <location>
        <begin position="25"/>
        <end position="600"/>
    </location>
</feature>
<evidence type="ECO:0000256" key="2">
    <source>
        <dbReference type="SAM" id="SignalP"/>
    </source>
</evidence>
<proteinExistence type="predicted"/>
<evidence type="ECO:0000313" key="3">
    <source>
        <dbReference type="EMBL" id="MBB3763304.1"/>
    </source>
</evidence>
<sequence length="600" mass="63766">MRNKKKLLCASAFAALLFGGVAIGQDRPESLLPPGFDEPPPPPPPPSPEPAPPPAPQPRVTPPASTGEASPVADEDGGDEEEGLAARDGLENSEVDADDDDLSLVAAPGGALRFEENLFARSPARMAVSLMRKLELPLASRWGHIALRNAILSAAVPPKGIRPSDWVAERAWLLVRMGEADAARLLLASAPDRRSNARLAQVRLQVALASSDMGSMCPTGPALDDNEPKVAALVEAFCSAMLGQPELATETLRRERRRGRLAGIDLSLADKLIGAGSGTGRSATIEWDNVDTITSWRYGLATASGMSIPERLMEPARPRVHAWYARNPLIAPEERLPSARIAAGTGVFSGQAMLDLFGLAYADTDPDALGESPAFRLRQSFVGETPQARVSAMRQFWSGSGSAEIEQVGGWVTTSKAAALISPASVSESDAAPLLASILTAGYDRRLMQWVPAVEEMDEDEVDLAWGLVALGAPSVAGLDLSEDRIRDFIRRDDSRAKQRSRLLVAGLAGLGRIDARLAAELEEAYALGVVKESSATRLMARASRLNDMGSVSILSALLLQAPSVDALNPHFLRSAVTAMREAGQPFIARMIAAEALSRA</sequence>
<accession>A0A839Z3X9</accession>
<evidence type="ECO:0000313" key="4">
    <source>
        <dbReference type="Proteomes" id="UP000578569"/>
    </source>
</evidence>
<protein>
    <submittedName>
        <fullName evidence="3">Uncharacterized protein</fullName>
    </submittedName>
</protein>
<keyword evidence="2" id="KW-0732">Signal</keyword>
<comment type="caution">
    <text evidence="3">The sequence shown here is derived from an EMBL/GenBank/DDBJ whole genome shotgun (WGS) entry which is preliminary data.</text>
</comment>
<feature type="compositionally biased region" description="Pro residues" evidence="1">
    <location>
        <begin position="36"/>
        <end position="61"/>
    </location>
</feature>
<feature type="signal peptide" evidence="2">
    <location>
        <begin position="1"/>
        <end position="24"/>
    </location>
</feature>
<dbReference type="Proteomes" id="UP000578569">
    <property type="component" value="Unassembled WGS sequence"/>
</dbReference>
<feature type="compositionally biased region" description="Acidic residues" evidence="1">
    <location>
        <begin position="73"/>
        <end position="83"/>
    </location>
</feature>
<name>A0A839Z3X9_9SPHN</name>